<sequence>MIKNKFITTVIVTVVLYGAWEISRPVEIVAVHNGRVLLVRNFPYFNFLQVEWWESNKEKIHDKYGIPMVDDEGSYNVAIQGFGDGYKIKTDHEGDLLCFNDMEEPANCIEKNPLMGLRSVRGGEADYR</sequence>
<dbReference type="RefSeq" id="WP_084984632.1">
    <property type="nucleotide sequence ID" value="NZ_CBCSCF010000002.1"/>
</dbReference>
<accession>A0ABX3TTS6</accession>
<protein>
    <recommendedName>
        <fullName evidence="3">DUF943 family protein</fullName>
    </recommendedName>
</protein>
<keyword evidence="2" id="KW-1185">Reference proteome</keyword>
<evidence type="ECO:0008006" key="3">
    <source>
        <dbReference type="Google" id="ProtNLM"/>
    </source>
</evidence>
<organism evidence="1 2">
    <name type="scientific">Rouxiella silvae</name>
    <dbReference type="NCBI Taxonomy" id="1646373"/>
    <lineage>
        <taxon>Bacteria</taxon>
        <taxon>Pseudomonadati</taxon>
        <taxon>Pseudomonadota</taxon>
        <taxon>Gammaproteobacteria</taxon>
        <taxon>Enterobacterales</taxon>
        <taxon>Yersiniaceae</taxon>
        <taxon>Rouxiella</taxon>
    </lineage>
</organism>
<evidence type="ECO:0000313" key="1">
    <source>
        <dbReference type="EMBL" id="ORJ18597.1"/>
    </source>
</evidence>
<evidence type="ECO:0000313" key="2">
    <source>
        <dbReference type="Proteomes" id="UP000192722"/>
    </source>
</evidence>
<name>A0ABX3TTS6_9GAMM</name>
<reference evidence="1 2" key="1">
    <citation type="journal article" date="2017" name="Int. J. Syst. Evol. Microbiol.">
        <title>Rouxiella badensis sp. nov. and Rouxiella silvae sp. nov. isolated from peat bog soil in Germany and emendation of the genus description.</title>
        <authorList>
            <person name="Le Fleche-Mateos A."/>
            <person name="Kugler J.H."/>
            <person name="Hansen S.H."/>
            <person name="Syldatk C."/>
            <person name="Hausmann R."/>
            <person name="Lomprez F."/>
            <person name="Vandenbogaert M."/>
            <person name="Manuguerra J.C."/>
            <person name="Grimont P.A."/>
        </authorList>
    </citation>
    <scope>NUCLEOTIDE SEQUENCE [LARGE SCALE GENOMIC DNA]</scope>
    <source>
        <strain evidence="1 2">213</strain>
    </source>
</reference>
<dbReference type="InterPro" id="IPR010351">
    <property type="entry name" value="DUF943"/>
</dbReference>
<dbReference type="Pfam" id="PF06092">
    <property type="entry name" value="DUF943"/>
    <property type="match status" value="1"/>
</dbReference>
<proteinExistence type="predicted"/>
<dbReference type="EMBL" id="MRWD01000111">
    <property type="protein sequence ID" value="ORJ18597.1"/>
    <property type="molecule type" value="Genomic_DNA"/>
</dbReference>
<dbReference type="Proteomes" id="UP000192722">
    <property type="component" value="Unassembled WGS sequence"/>
</dbReference>
<comment type="caution">
    <text evidence="1">The sequence shown here is derived from an EMBL/GenBank/DDBJ whole genome shotgun (WGS) entry which is preliminary data.</text>
</comment>
<gene>
    <name evidence="1" type="ORF">BS639_24470</name>
</gene>